<dbReference type="FunFam" id="1.20.140.10:FF:000015">
    <property type="entry name" value="Acyl-coenzyme A oxidase"/>
    <property type="match status" value="1"/>
</dbReference>
<organism evidence="20 21">
    <name type="scientific">Eremothecium cymbalariae (strain CBS 270.75 / DBVPG 7215 / KCTC 17166 / NRRL Y-17582)</name>
    <name type="common">Yeast</name>
    <dbReference type="NCBI Taxonomy" id="931890"/>
    <lineage>
        <taxon>Eukaryota</taxon>
        <taxon>Fungi</taxon>
        <taxon>Dikarya</taxon>
        <taxon>Ascomycota</taxon>
        <taxon>Saccharomycotina</taxon>
        <taxon>Saccharomycetes</taxon>
        <taxon>Saccharomycetales</taxon>
        <taxon>Saccharomycetaceae</taxon>
        <taxon>Eremothecium</taxon>
    </lineage>
</organism>
<evidence type="ECO:0000256" key="11">
    <source>
        <dbReference type="ARBA" id="ARBA00023140"/>
    </source>
</evidence>
<dbReference type="InterPro" id="IPR046373">
    <property type="entry name" value="Acyl-CoA_Oxase/DH_mid-dom_sf"/>
</dbReference>
<dbReference type="eggNOG" id="KOG0136">
    <property type="taxonomic scope" value="Eukaryota"/>
</dbReference>
<dbReference type="AlphaFoldDB" id="G8JMZ7"/>
<dbReference type="InterPro" id="IPR037069">
    <property type="entry name" value="AcylCoA_DH/ox_N_sf"/>
</dbReference>
<dbReference type="Gene3D" id="2.40.110.10">
    <property type="entry name" value="Butyryl-CoA Dehydrogenase, subunit A, domain 2"/>
    <property type="match status" value="1"/>
</dbReference>
<protein>
    <recommendedName>
        <fullName evidence="12 13">Acyl-coenzyme A oxidase</fullName>
    </recommendedName>
</protein>
<comment type="cofactor">
    <cofactor evidence="2">
        <name>FAD</name>
        <dbReference type="ChEBI" id="CHEBI:57692"/>
    </cofactor>
</comment>
<dbReference type="OMA" id="ITWSARD"/>
<dbReference type="PANTHER" id="PTHR10909">
    <property type="entry name" value="ELECTRON TRANSPORT OXIDOREDUCTASE"/>
    <property type="match status" value="1"/>
</dbReference>
<dbReference type="HOGENOM" id="CLU_014629_3_1_1"/>
<evidence type="ECO:0000256" key="8">
    <source>
        <dbReference type="ARBA" id="ARBA00022832"/>
    </source>
</evidence>
<dbReference type="EMBL" id="CP002497">
    <property type="protein sequence ID" value="AET37461.1"/>
    <property type="molecule type" value="Genomic_DNA"/>
</dbReference>
<dbReference type="GO" id="GO:0033540">
    <property type="term" value="P:fatty acid beta-oxidation using acyl-CoA oxidase"/>
    <property type="evidence" value="ECO:0007669"/>
    <property type="project" value="UniProtKB-UniPathway"/>
</dbReference>
<dbReference type="FunFam" id="1.20.140.10:FF:000041">
    <property type="entry name" value="Acyl-coenzyme A oxidase"/>
    <property type="match status" value="1"/>
</dbReference>
<feature type="domain" description="Acyl-CoA oxidase C-terminal" evidence="16">
    <location>
        <begin position="537"/>
        <end position="714"/>
    </location>
</feature>
<dbReference type="Pfam" id="PF14749">
    <property type="entry name" value="Acyl-CoA_ox_N"/>
    <property type="match status" value="1"/>
</dbReference>
<dbReference type="GO" id="GO:0003997">
    <property type="term" value="F:acyl-CoA oxidase activity"/>
    <property type="evidence" value="ECO:0007669"/>
    <property type="project" value="UniProtKB-EC"/>
</dbReference>
<feature type="binding site" evidence="15">
    <location>
        <position position="224"/>
    </location>
    <ligand>
        <name>FAD</name>
        <dbReference type="ChEBI" id="CHEBI:57692"/>
    </ligand>
</feature>
<comment type="similarity">
    <text evidence="5 13">Belongs to the acyl-CoA oxidase family.</text>
</comment>
<dbReference type="SUPFAM" id="SSF56645">
    <property type="entry name" value="Acyl-CoA dehydrogenase NM domain-like"/>
    <property type="match status" value="1"/>
</dbReference>
<feature type="domain" description="Acyl-CoA oxidase/dehydrogenase middle" evidence="17">
    <location>
        <begin position="181"/>
        <end position="291"/>
    </location>
</feature>
<dbReference type="InterPro" id="IPR002655">
    <property type="entry name" value="Acyl-CoA_oxidase_C"/>
</dbReference>
<evidence type="ECO:0000259" key="17">
    <source>
        <dbReference type="Pfam" id="PF02770"/>
    </source>
</evidence>
<evidence type="ECO:0000256" key="4">
    <source>
        <dbReference type="ARBA" id="ARBA00004846"/>
    </source>
</evidence>
<dbReference type="InterPro" id="IPR009100">
    <property type="entry name" value="AcylCoA_DH/oxidase_NM_dom_sf"/>
</dbReference>
<keyword evidence="8" id="KW-0276">Fatty acid metabolism</keyword>
<keyword evidence="10" id="KW-0443">Lipid metabolism</keyword>
<dbReference type="RefSeq" id="XP_003644278.1">
    <property type="nucleotide sequence ID" value="XM_003644230.1"/>
</dbReference>
<dbReference type="InterPro" id="IPR029320">
    <property type="entry name" value="Acyl-CoA_ox_N"/>
</dbReference>
<evidence type="ECO:0000256" key="5">
    <source>
        <dbReference type="ARBA" id="ARBA00006288"/>
    </source>
</evidence>
<keyword evidence="9" id="KW-0560">Oxidoreductase</keyword>
<dbReference type="InterPro" id="IPR006091">
    <property type="entry name" value="Acyl-CoA_Oxase/DH_mid-dom"/>
</dbReference>
<evidence type="ECO:0000313" key="21">
    <source>
        <dbReference type="Proteomes" id="UP000006790"/>
    </source>
</evidence>
<dbReference type="Gene3D" id="1.10.540.10">
    <property type="entry name" value="Acyl-CoA dehydrogenase/oxidase, N-terminal domain"/>
    <property type="match status" value="1"/>
</dbReference>
<dbReference type="Gene3D" id="1.20.140.10">
    <property type="entry name" value="Butyryl-CoA Dehydrogenase, subunit A, domain 3"/>
    <property type="match status" value="2"/>
</dbReference>
<dbReference type="SUPFAM" id="SSF47203">
    <property type="entry name" value="Acyl-CoA dehydrogenase C-terminal domain-like"/>
    <property type="match status" value="2"/>
</dbReference>
<dbReference type="InterPro" id="IPR012258">
    <property type="entry name" value="Acyl-CoA_oxidase"/>
</dbReference>
<keyword evidence="21" id="KW-1185">Reference proteome</keyword>
<evidence type="ECO:0000256" key="15">
    <source>
        <dbReference type="PIRSR" id="PIRSR000168-2"/>
    </source>
</evidence>
<dbReference type="KEGG" id="erc:Ecym_1214"/>
<keyword evidence="11" id="KW-0576">Peroxisome</keyword>
<evidence type="ECO:0000259" key="18">
    <source>
        <dbReference type="Pfam" id="PF14749"/>
    </source>
</evidence>
<dbReference type="PIRSF" id="PIRSF000168">
    <property type="entry name" value="Acyl-CoA_oxidase"/>
    <property type="match status" value="1"/>
</dbReference>
<evidence type="ECO:0000259" key="19">
    <source>
        <dbReference type="Pfam" id="PF22924"/>
    </source>
</evidence>
<name>G8JMZ7_ERECY</name>
<evidence type="ECO:0000256" key="3">
    <source>
        <dbReference type="ARBA" id="ARBA00004275"/>
    </source>
</evidence>
<dbReference type="GO" id="GO:0005504">
    <property type="term" value="F:fatty acid binding"/>
    <property type="evidence" value="ECO:0007669"/>
    <property type="project" value="TreeGrafter"/>
</dbReference>
<evidence type="ECO:0000256" key="12">
    <source>
        <dbReference type="ARBA" id="ARBA00070477"/>
    </source>
</evidence>
<dbReference type="InterPro" id="IPR055060">
    <property type="entry name" value="ACOX_C_alpha1"/>
</dbReference>
<dbReference type="STRING" id="931890.G8JMZ7"/>
<evidence type="ECO:0000256" key="6">
    <source>
        <dbReference type="ARBA" id="ARBA00022630"/>
    </source>
</evidence>
<dbReference type="Pfam" id="PF02770">
    <property type="entry name" value="Acyl-CoA_dh_M"/>
    <property type="match status" value="1"/>
</dbReference>
<dbReference type="GO" id="GO:0055088">
    <property type="term" value="P:lipid homeostasis"/>
    <property type="evidence" value="ECO:0007669"/>
    <property type="project" value="TreeGrafter"/>
</dbReference>
<dbReference type="Pfam" id="PF01756">
    <property type="entry name" value="ACOX"/>
    <property type="match status" value="1"/>
</dbReference>
<keyword evidence="6 13" id="KW-0285">Flavoprotein</keyword>
<keyword evidence="7 13" id="KW-0274">FAD</keyword>
<evidence type="ECO:0000256" key="9">
    <source>
        <dbReference type="ARBA" id="ARBA00023002"/>
    </source>
</evidence>
<dbReference type="GO" id="GO:0005782">
    <property type="term" value="C:peroxisomal matrix"/>
    <property type="evidence" value="ECO:0007669"/>
    <property type="project" value="EnsemblFungi"/>
</dbReference>
<evidence type="ECO:0000256" key="7">
    <source>
        <dbReference type="ARBA" id="ARBA00022827"/>
    </source>
</evidence>
<comment type="subcellular location">
    <subcellularLocation>
        <location evidence="3">Peroxisome</location>
    </subcellularLocation>
</comment>
<evidence type="ECO:0000256" key="13">
    <source>
        <dbReference type="PIRNR" id="PIRNR000168"/>
    </source>
</evidence>
<proteinExistence type="inferred from homology"/>
<feature type="domain" description="Acyl-CoA oxidase C-alpha1" evidence="19">
    <location>
        <begin position="325"/>
        <end position="492"/>
    </location>
</feature>
<dbReference type="Proteomes" id="UP000006790">
    <property type="component" value="Chromosome 1"/>
</dbReference>
<evidence type="ECO:0000313" key="20">
    <source>
        <dbReference type="EMBL" id="AET37461.1"/>
    </source>
</evidence>
<feature type="domain" description="Acyl-coenzyme A oxidase N-terminal" evidence="18">
    <location>
        <begin position="30"/>
        <end position="168"/>
    </location>
</feature>
<comment type="catalytic activity">
    <reaction evidence="1">
        <text>a 2,3-saturated acyl-CoA + O2 = a (2E)-enoyl-CoA + H2O2</text>
        <dbReference type="Rhea" id="RHEA:38959"/>
        <dbReference type="ChEBI" id="CHEBI:15379"/>
        <dbReference type="ChEBI" id="CHEBI:16240"/>
        <dbReference type="ChEBI" id="CHEBI:58856"/>
        <dbReference type="ChEBI" id="CHEBI:65111"/>
        <dbReference type="EC" id="1.3.3.6"/>
    </reaction>
</comment>
<dbReference type="InParanoid" id="G8JMZ7"/>
<evidence type="ECO:0000259" key="16">
    <source>
        <dbReference type="Pfam" id="PF01756"/>
    </source>
</evidence>
<evidence type="ECO:0000256" key="2">
    <source>
        <dbReference type="ARBA" id="ARBA00001974"/>
    </source>
</evidence>
<dbReference type="FunFam" id="2.40.110.10:FF:000003">
    <property type="entry name" value="Acyl-coenzyme A oxidase"/>
    <property type="match status" value="1"/>
</dbReference>
<dbReference type="OrthoDB" id="538336at2759"/>
<dbReference type="Pfam" id="PF22924">
    <property type="entry name" value="ACOX_C_alpha1"/>
    <property type="match status" value="1"/>
</dbReference>
<reference evidence="21" key="1">
    <citation type="journal article" date="2012" name="G3 (Bethesda)">
        <title>Pichia sorbitophila, an interspecies yeast hybrid reveals early steps of genome resolution following polyploidization.</title>
        <authorList>
            <person name="Leh Louis V."/>
            <person name="Despons L."/>
            <person name="Friedrich A."/>
            <person name="Martin T."/>
            <person name="Durrens P."/>
            <person name="Casaregola S."/>
            <person name="Neuveglise C."/>
            <person name="Fairhead C."/>
            <person name="Marck C."/>
            <person name="Cruz J.A."/>
            <person name="Straub M.L."/>
            <person name="Kugler V."/>
            <person name="Sacerdot C."/>
            <person name="Uzunov Z."/>
            <person name="Thierry A."/>
            <person name="Weiss S."/>
            <person name="Bleykasten C."/>
            <person name="De Montigny J."/>
            <person name="Jacques N."/>
            <person name="Jung P."/>
            <person name="Lemaire M."/>
            <person name="Mallet S."/>
            <person name="Morel G."/>
            <person name="Richard G.F."/>
            <person name="Sarkar A."/>
            <person name="Savel G."/>
            <person name="Schacherer J."/>
            <person name="Seret M.L."/>
            <person name="Talla E."/>
            <person name="Samson G."/>
            <person name="Jubin C."/>
            <person name="Poulain J."/>
            <person name="Vacherie B."/>
            <person name="Barbe V."/>
            <person name="Pelletier E."/>
            <person name="Sherman D.J."/>
            <person name="Westhof E."/>
            <person name="Weissenbach J."/>
            <person name="Baret P.V."/>
            <person name="Wincker P."/>
            <person name="Gaillardin C."/>
            <person name="Dujon B."/>
            <person name="Souciet J.L."/>
        </authorList>
    </citation>
    <scope>NUCLEOTIDE SEQUENCE [LARGE SCALE GENOMIC DNA]</scope>
    <source>
        <strain evidence="21">CBS 270.75 / DBVPG 7215 / KCTC 17166 / NRRL Y-17582</strain>
    </source>
</reference>
<evidence type="ECO:0000256" key="1">
    <source>
        <dbReference type="ARBA" id="ARBA00001201"/>
    </source>
</evidence>
<dbReference type="PANTHER" id="PTHR10909:SF352">
    <property type="entry name" value="ACYL-COENZYME A OXIDASE-LIKE PROTEIN"/>
    <property type="match status" value="1"/>
</dbReference>
<gene>
    <name evidence="20" type="ordered locus">Ecym_1214</name>
</gene>
<evidence type="ECO:0000256" key="10">
    <source>
        <dbReference type="ARBA" id="ARBA00023098"/>
    </source>
</evidence>
<dbReference type="FunCoup" id="G8JMZ7">
    <property type="interactions" value="399"/>
</dbReference>
<dbReference type="InterPro" id="IPR036250">
    <property type="entry name" value="AcylCo_DH-like_C"/>
</dbReference>
<evidence type="ECO:0000256" key="14">
    <source>
        <dbReference type="PIRSR" id="PIRSR000168-1"/>
    </source>
</evidence>
<dbReference type="GO" id="GO:0071949">
    <property type="term" value="F:FAD binding"/>
    <property type="evidence" value="ECO:0007669"/>
    <property type="project" value="InterPro"/>
</dbReference>
<feature type="active site" description="Proton acceptor" evidence="14">
    <location>
        <position position="478"/>
    </location>
</feature>
<sequence length="736" mass="82316">MTLSSTVDQKQPVHIPKKLLSDSREASAINIDEIHAFLEGSVKVSASIKEMLGQLAGDPVLASGVKYYDYTKAEHRELAVKKIARLALYLENDVKQTRKVYHKDLIRDIQSPDAPLMTIQDMELFERRFSLIALIDPQVATRFGVNVSLFGNCVKGNGTDEQIKYWLQERGLLLGKGIYGCFAMTELGHGSDVANLQTLATYDKETDTFKITTPDLVATKWWIGGAAHSATHATVYARLIVEGKDYGVKTFVVPLRDPKTMEVLPSISIGDIGSKMGRDGIDNGWIQFHGVVIPREYMLSRFTKVIPGNPPKVDLEPLLDSVSGYTALLAGRVGMVMDSYRFGSRFSTIATRYAVCRQQFGEFNNETQLIEYPLHQYRVIPQIAISYLIAPAAMKLSRTYGNVLNDLYAAGDDKKRLITVSAKLKDLFIESASLKATNTWLVATLIDELRQSCGGHGYSSYNGFGKGYNDWVVQCTWEGDNNVLCLTSGKSILKKFGDIAKGKEVVNYDPSLSYLKTDFVQKVVFSSTKSIGNLANLDDYRDIWAVALIKYLKYCGEIVRKNKDPNSISKALVSIAKFHAFHSMLQEFHRKLSSDTDSCVSDESTKEVLWMVYKLFSVYFIDKFSGEFLQLKVFSPDQMTSIIQPQLLSLLPEVKTHAVRLTDAFQLPDIIINSPIGYYDGDVYHNYFNDVTKVAAEDSTPGAPPYTERLTSFLGRGFEFDRLGGINDQVFKKLGK</sequence>
<accession>G8JMZ7</accession>
<dbReference type="GeneID" id="11469628"/>
<dbReference type="UniPathway" id="UPA00661"/>
<feature type="binding site" evidence="15">
    <location>
        <position position="185"/>
    </location>
    <ligand>
        <name>FAD</name>
        <dbReference type="ChEBI" id="CHEBI:57692"/>
    </ligand>
</feature>
<comment type="pathway">
    <text evidence="4">Lipid metabolism; peroxisomal fatty acid beta-oxidation.</text>
</comment>